<reference evidence="4" key="1">
    <citation type="submission" date="2023-03" db="EMBL/GenBank/DDBJ databases">
        <title>Massive genome expansion in bonnet fungi (Mycena s.s.) driven by repeated elements and novel gene families across ecological guilds.</title>
        <authorList>
            <consortium name="Lawrence Berkeley National Laboratory"/>
            <person name="Harder C.B."/>
            <person name="Miyauchi S."/>
            <person name="Viragh M."/>
            <person name="Kuo A."/>
            <person name="Thoen E."/>
            <person name="Andreopoulos B."/>
            <person name="Lu D."/>
            <person name="Skrede I."/>
            <person name="Drula E."/>
            <person name="Henrissat B."/>
            <person name="Morin E."/>
            <person name="Kohler A."/>
            <person name="Barry K."/>
            <person name="LaButti K."/>
            <person name="Morin E."/>
            <person name="Salamov A."/>
            <person name="Lipzen A."/>
            <person name="Mereny Z."/>
            <person name="Hegedus B."/>
            <person name="Baldrian P."/>
            <person name="Stursova M."/>
            <person name="Weitz H."/>
            <person name="Taylor A."/>
            <person name="Grigoriev I.V."/>
            <person name="Nagy L.G."/>
            <person name="Martin F."/>
            <person name="Kauserud H."/>
        </authorList>
    </citation>
    <scope>NUCLEOTIDE SEQUENCE</scope>
    <source>
        <strain evidence="4">CBHHK173m</strain>
    </source>
</reference>
<keyword evidence="5" id="KW-1185">Reference proteome</keyword>
<evidence type="ECO:0008006" key="6">
    <source>
        <dbReference type="Google" id="ProtNLM"/>
    </source>
</evidence>
<evidence type="ECO:0000256" key="2">
    <source>
        <dbReference type="ARBA" id="ARBA00023002"/>
    </source>
</evidence>
<dbReference type="InterPro" id="IPR050493">
    <property type="entry name" value="FAD-dep_Monooxygenase_BioMet"/>
</dbReference>
<proteinExistence type="inferred from homology"/>
<evidence type="ECO:0000313" key="4">
    <source>
        <dbReference type="EMBL" id="KAJ7090826.1"/>
    </source>
</evidence>
<dbReference type="Pfam" id="PF13450">
    <property type="entry name" value="NAD_binding_8"/>
    <property type="match status" value="1"/>
</dbReference>
<dbReference type="EMBL" id="JARJCN010000021">
    <property type="protein sequence ID" value="KAJ7090826.1"/>
    <property type="molecule type" value="Genomic_DNA"/>
</dbReference>
<name>A0AAD6XT05_9AGAR</name>
<dbReference type="InterPro" id="IPR036188">
    <property type="entry name" value="FAD/NAD-bd_sf"/>
</dbReference>
<dbReference type="PANTHER" id="PTHR13789:SF306">
    <property type="entry name" value="HYDROXYLASE, PUTATIVE-RELATED"/>
    <property type="match status" value="1"/>
</dbReference>
<dbReference type="AlphaFoldDB" id="A0AAD6XT05"/>
<keyword evidence="3" id="KW-0503">Monooxygenase</keyword>
<protein>
    <recommendedName>
        <fullName evidence="6">FAD-binding domain-containing protein</fullName>
    </recommendedName>
</protein>
<organism evidence="4 5">
    <name type="scientific">Mycena belliarum</name>
    <dbReference type="NCBI Taxonomy" id="1033014"/>
    <lineage>
        <taxon>Eukaryota</taxon>
        <taxon>Fungi</taxon>
        <taxon>Dikarya</taxon>
        <taxon>Basidiomycota</taxon>
        <taxon>Agaricomycotina</taxon>
        <taxon>Agaricomycetes</taxon>
        <taxon>Agaricomycetidae</taxon>
        <taxon>Agaricales</taxon>
        <taxon>Marasmiineae</taxon>
        <taxon>Mycenaceae</taxon>
        <taxon>Mycena</taxon>
    </lineage>
</organism>
<accession>A0AAD6XT05</accession>
<dbReference type="Proteomes" id="UP001222325">
    <property type="component" value="Unassembled WGS sequence"/>
</dbReference>
<dbReference type="PANTHER" id="PTHR13789">
    <property type="entry name" value="MONOOXYGENASE"/>
    <property type="match status" value="1"/>
</dbReference>
<evidence type="ECO:0000256" key="1">
    <source>
        <dbReference type="ARBA" id="ARBA00007992"/>
    </source>
</evidence>
<gene>
    <name evidence="4" type="ORF">B0H15DRAFT_246586</name>
</gene>
<sequence length="270" mass="29137">MSAPEKPALRFIIVGASIAGLTSAIALKATGHIVLVLEKEPQLGGSQARPSAGARVPLNGCKVLFDWGLEAELRDSAVVGDGLMFHKYGDTNEPPEYIGLSLWHPELLRDARGDFLQMRYRELLRMLYNTAIKPNNTEQIGSSVQVSVLFNTEVVDIDSELCSVTLRSGETHRGDTIIGADGAAGVVRNFLMKEHLGEDSEPAKDIPTGLAVYSAAIPRTVALKHAKLAKLYEHSQSKKVHVFLGNNRGAKISIASGKGPRSIARLIYTG</sequence>
<evidence type="ECO:0000256" key="3">
    <source>
        <dbReference type="ARBA" id="ARBA00023033"/>
    </source>
</evidence>
<dbReference type="Gene3D" id="3.50.50.60">
    <property type="entry name" value="FAD/NAD(P)-binding domain"/>
    <property type="match status" value="1"/>
</dbReference>
<dbReference type="SUPFAM" id="SSF51905">
    <property type="entry name" value="FAD/NAD(P)-binding domain"/>
    <property type="match status" value="1"/>
</dbReference>
<comment type="similarity">
    <text evidence="1">Belongs to the paxM FAD-dependent monooxygenase family.</text>
</comment>
<evidence type="ECO:0000313" key="5">
    <source>
        <dbReference type="Proteomes" id="UP001222325"/>
    </source>
</evidence>
<keyword evidence="2" id="KW-0560">Oxidoreductase</keyword>
<dbReference type="PRINTS" id="PR00420">
    <property type="entry name" value="RNGMNOXGNASE"/>
</dbReference>
<comment type="caution">
    <text evidence="4">The sequence shown here is derived from an EMBL/GenBank/DDBJ whole genome shotgun (WGS) entry which is preliminary data.</text>
</comment>
<dbReference type="GO" id="GO:0004497">
    <property type="term" value="F:monooxygenase activity"/>
    <property type="evidence" value="ECO:0007669"/>
    <property type="project" value="UniProtKB-KW"/>
</dbReference>